<reference evidence="3" key="1">
    <citation type="journal article" date="2019" name="Int. J. Syst. Evol. Microbiol.">
        <title>The Global Catalogue of Microorganisms (GCM) 10K type strain sequencing project: providing services to taxonomists for standard genome sequencing and annotation.</title>
        <authorList>
            <consortium name="The Broad Institute Genomics Platform"/>
            <consortium name="The Broad Institute Genome Sequencing Center for Infectious Disease"/>
            <person name="Wu L."/>
            <person name="Ma J."/>
        </authorList>
    </citation>
    <scope>NUCLEOTIDE SEQUENCE [LARGE SCALE GENOMIC DNA]</scope>
    <source>
        <strain evidence="3">KCTC 42217</strain>
    </source>
</reference>
<dbReference type="Proteomes" id="UP001597387">
    <property type="component" value="Unassembled WGS sequence"/>
</dbReference>
<sequence>MRSLTKFRLSLLNITMSLLLILLVNTSVFAQPKPADTPEDAASRLSYLSSAIDTFNKRLPPEKLFVHTDKNFYTLGDTLWFKSYLFNGLTGSYTTKSGIVYLDLISDSAVLAKSISVPAFIGLSWGQISLQEEHFKEGFYTLRAYTNWMQNFGEQSFFSKRIYIANPAKNHWLVSQSNAVNGSKNLFNYSLQFKRADKEVFGYKNLQWQISDGRKTQARGNYESINNTLDGSIDFNTIKGPLFMRIQEKGGEKQQLTFPLVASISPDIDLQFMPEGGYLVSGLPCKVAFKALDIYGKGINLSGILKNSQNETLAEFETIHKGMGSFILNPTAAGGYYVLAKWGNGLTKKIPLPEIKTSGSALQIGNTSSDSLRVEVLFTEDLVTRQEYTLAGFSAGQTYFSATFKADRQRMRLRVPKELFPSGIAHFTLFNSKNEPLNERITFINHSDILNIEIASATHHLRDSVPLSIRVTDKKGKPVQASLSVSVTDDSQVYPDLLQANIVTEMLFGGGLKGDIEEPAWYFNGAENTHEALELLMLTQGWTGYPWRDIFNPAIKPAFAAQPDLLVSGKVTNVLNKPVANAKMVLLAKGKYNIIRDTLTNAEGRFEFRNFPPVDTVSFVVQSRNARGKSFGIGLEMDVIKPAPFTLRHSATDIPWFVSADPRSLQLFSNMQKLKADENLGGKNVLKEVLIAGKRIIPKSKNLNGPGEADQIIDELAAQKAGDQSLLQFLQDNVKGFAIRSRDTDQYFYVNDKKVRFVVDGMELNRFYAPDDPPTLNQYYQFITDALASLTAAEILGVEVMYNTKHAHKYASSFLNIDEQIGNAGRPMPAPRPGGPRASVRDQFLSGNDIAFLEITTRAGQGIFFRKSAGIAVYRPLPLTWPKQFYRPKYSPASTSKSPDLRSTLHWEPNILTSLNGEGFTSFYSSDNSGTYTVIVQGSDMGGLVGFRNIKVTVGK</sequence>
<protein>
    <submittedName>
        <fullName evidence="2">Carboxypeptidase-like regulatory domain-containing protein</fullName>
    </submittedName>
</protein>
<evidence type="ECO:0000313" key="2">
    <source>
        <dbReference type="EMBL" id="MFD2162360.1"/>
    </source>
</evidence>
<comment type="caution">
    <text evidence="2">The sequence shown here is derived from an EMBL/GenBank/DDBJ whole genome shotgun (WGS) entry which is preliminary data.</text>
</comment>
<accession>A0ABW4ZJW5</accession>
<organism evidence="2 3">
    <name type="scientific">Paradesertivirga mongoliensis</name>
    <dbReference type="NCBI Taxonomy" id="2100740"/>
    <lineage>
        <taxon>Bacteria</taxon>
        <taxon>Pseudomonadati</taxon>
        <taxon>Bacteroidota</taxon>
        <taxon>Sphingobacteriia</taxon>
        <taxon>Sphingobacteriales</taxon>
        <taxon>Sphingobacteriaceae</taxon>
        <taxon>Paradesertivirga</taxon>
    </lineage>
</organism>
<feature type="signal peptide" evidence="1">
    <location>
        <begin position="1"/>
        <end position="30"/>
    </location>
</feature>
<feature type="chain" id="PRO_5045064728" evidence="1">
    <location>
        <begin position="31"/>
        <end position="956"/>
    </location>
</feature>
<name>A0ABW4ZJW5_9SPHI</name>
<dbReference type="EMBL" id="JBHUHZ010000001">
    <property type="protein sequence ID" value="MFD2162360.1"/>
    <property type="molecule type" value="Genomic_DNA"/>
</dbReference>
<keyword evidence="3" id="KW-1185">Reference proteome</keyword>
<dbReference type="RefSeq" id="WP_255903770.1">
    <property type="nucleotide sequence ID" value="NZ_JAFMZO010000003.1"/>
</dbReference>
<dbReference type="SUPFAM" id="SSF49464">
    <property type="entry name" value="Carboxypeptidase regulatory domain-like"/>
    <property type="match status" value="1"/>
</dbReference>
<evidence type="ECO:0000313" key="3">
    <source>
        <dbReference type="Proteomes" id="UP001597387"/>
    </source>
</evidence>
<dbReference type="InterPro" id="IPR008969">
    <property type="entry name" value="CarboxyPept-like_regulatory"/>
</dbReference>
<keyword evidence="1" id="KW-0732">Signal</keyword>
<evidence type="ECO:0000256" key="1">
    <source>
        <dbReference type="SAM" id="SignalP"/>
    </source>
</evidence>
<gene>
    <name evidence="2" type="ORF">ACFSJU_08140</name>
</gene>
<proteinExistence type="predicted"/>